<comment type="function">
    <text evidence="6">Probably involved in transport through the plasma membrane.</text>
</comment>
<keyword evidence="4 6" id="KW-1133">Transmembrane helix</keyword>
<organism evidence="8 9">
    <name type="scientific">Cutaneotrichosporon cavernicola</name>
    <dbReference type="NCBI Taxonomy" id="279322"/>
    <lineage>
        <taxon>Eukaryota</taxon>
        <taxon>Fungi</taxon>
        <taxon>Dikarya</taxon>
        <taxon>Basidiomycota</taxon>
        <taxon>Agaricomycotina</taxon>
        <taxon>Tremellomycetes</taxon>
        <taxon>Trichosporonales</taxon>
        <taxon>Trichosporonaceae</taxon>
        <taxon>Cutaneotrichosporon</taxon>
    </lineage>
</organism>
<feature type="transmembrane region" description="Helical" evidence="6">
    <location>
        <begin position="345"/>
        <end position="365"/>
    </location>
</feature>
<feature type="transmembrane region" description="Helical" evidence="6">
    <location>
        <begin position="385"/>
        <end position="406"/>
    </location>
</feature>
<feature type="transmembrane region" description="Helical" evidence="6">
    <location>
        <begin position="635"/>
        <end position="659"/>
    </location>
</feature>
<feature type="transmembrane region" description="Helical" evidence="6">
    <location>
        <begin position="571"/>
        <end position="593"/>
    </location>
</feature>
<reference evidence="8" key="1">
    <citation type="journal article" date="2023" name="BMC Genomics">
        <title>Chromosome-level genome assemblies of Cutaneotrichosporon spp. (Trichosporonales, Basidiomycota) reveal imbalanced evolution between nucleotide sequences and chromosome synteny.</title>
        <authorList>
            <person name="Kobayashi Y."/>
            <person name="Kayamori A."/>
            <person name="Aoki K."/>
            <person name="Shiwa Y."/>
            <person name="Matsutani M."/>
            <person name="Fujita N."/>
            <person name="Sugita T."/>
            <person name="Iwasaki W."/>
            <person name="Tanaka N."/>
            <person name="Takashima M."/>
        </authorList>
    </citation>
    <scope>NUCLEOTIDE SEQUENCE</scope>
    <source>
        <strain evidence="8">HIS019</strain>
    </source>
</reference>
<dbReference type="InterPro" id="IPR007603">
    <property type="entry name" value="Choline_transptr-like"/>
</dbReference>
<evidence type="ECO:0000313" key="8">
    <source>
        <dbReference type="EMBL" id="BEI89586.1"/>
    </source>
</evidence>
<evidence type="ECO:0000313" key="9">
    <source>
        <dbReference type="Proteomes" id="UP001233271"/>
    </source>
</evidence>
<proteinExistence type="inferred from homology"/>
<dbReference type="KEGG" id="ccac:CcaHIS019_0209480"/>
<evidence type="ECO:0000256" key="6">
    <source>
        <dbReference type="RuleBase" id="RU368066"/>
    </source>
</evidence>
<evidence type="ECO:0000256" key="3">
    <source>
        <dbReference type="ARBA" id="ARBA00022692"/>
    </source>
</evidence>
<dbReference type="PANTHER" id="PTHR12385:SF88">
    <property type="entry name" value="CHOLINE TRANSPORTER-LIKE PROTEIN CTL1"/>
    <property type="match status" value="1"/>
</dbReference>
<evidence type="ECO:0000256" key="5">
    <source>
        <dbReference type="ARBA" id="ARBA00023136"/>
    </source>
</evidence>
<feature type="region of interest" description="Disordered" evidence="7">
    <location>
        <begin position="24"/>
        <end position="145"/>
    </location>
</feature>
<dbReference type="AlphaFoldDB" id="A0AA48L094"/>
<name>A0AA48L094_9TREE</name>
<sequence length="731" mass="79261">MSNSPQGHASGAATLSAYASKFLAGSRSGGDSLDSQRPSRPVSPPHPFLPSPTASDSRSRVAESRTPSPSRTPPFPGPGLDGIPSIDDMEEASTVSRSGIGAGLLFDAPSGSDNDGESRISLRHTRHAHIPDPYGASSESEAEIEPDLDQVAEARRSLLKPTSSAPRDGRKRKGWLAYQSVFPSSSSSEASESDKDTEDESVVDERFGLMGQSRRQPLPAVPIIVSSTAYQDALDEPLLGPDEIAQMTTRVPLRLQVFHGRFGHWEREGLRKYKDPVFLALWLTTLLSVLFALLFVWGSSDPPPGVPRRGPPVLSLLPMLMALLIPTFILPPVFLFLLHNTVRPVLVATAGAVPFSLFICGWWALGASFESIDDVEKGERWWATTGMRLFAVVLWIVAACFARLVWVRRRRLAQTVSVVELSTSLLLRHQPLLFLTPLLLMVFAVTSIPFMTLLVRLGMYGYWRQPREGTWAFHLQPWAGWLIVVVTLAWLWTWGVIRGVGRVAVGAVVGEWYFHREDGVDPFEITTAAVHRATGPALGSVCLGSLIVATMRFVGRAAAEMKRITSPRSKVLPSAFSFLTSLSPVFSIVASVLDQANSYALVYVGVTGEAFWPSARRAVGLTSRRNSGKLLDYTLIKLLLTLISAATGLFTATIGYLYMTHSLGRPGYAPLAALLCGGVPFVAMRAATAVLADAADALFICHQIDGETGGGHCEEAKDAFEGATFRDDAIV</sequence>
<keyword evidence="5 6" id="KW-0472">Membrane</keyword>
<feature type="transmembrane region" description="Helical" evidence="6">
    <location>
        <begin position="277"/>
        <end position="297"/>
    </location>
</feature>
<gene>
    <name evidence="8" type="ORF">CcaverHIS019_0209480</name>
</gene>
<dbReference type="EMBL" id="AP028213">
    <property type="protein sequence ID" value="BEI89586.1"/>
    <property type="molecule type" value="Genomic_DNA"/>
</dbReference>
<feature type="transmembrane region" description="Helical" evidence="6">
    <location>
        <begin position="478"/>
        <end position="497"/>
    </location>
</feature>
<feature type="compositionally biased region" description="Pro residues" evidence="7">
    <location>
        <begin position="41"/>
        <end position="50"/>
    </location>
</feature>
<protein>
    <recommendedName>
        <fullName evidence="6">Protein PNS1</fullName>
    </recommendedName>
</protein>
<keyword evidence="3 6" id="KW-0812">Transmembrane</keyword>
<comment type="similarity">
    <text evidence="2 6">Belongs to the CTL (choline transporter-like) family.</text>
</comment>
<dbReference type="GO" id="GO:0022857">
    <property type="term" value="F:transmembrane transporter activity"/>
    <property type="evidence" value="ECO:0007669"/>
    <property type="project" value="UniProtKB-UniRule"/>
</dbReference>
<evidence type="ECO:0000256" key="2">
    <source>
        <dbReference type="ARBA" id="ARBA00007168"/>
    </source>
</evidence>
<accession>A0AA48L094</accession>
<dbReference type="GO" id="GO:0005886">
    <property type="term" value="C:plasma membrane"/>
    <property type="evidence" value="ECO:0007669"/>
    <property type="project" value="UniProtKB-SubCell"/>
</dbReference>
<feature type="transmembrane region" description="Helical" evidence="6">
    <location>
        <begin position="671"/>
        <end position="692"/>
    </location>
</feature>
<dbReference type="RefSeq" id="XP_060454852.1">
    <property type="nucleotide sequence ID" value="XM_060598017.1"/>
</dbReference>
<evidence type="ECO:0000256" key="1">
    <source>
        <dbReference type="ARBA" id="ARBA00004141"/>
    </source>
</evidence>
<keyword evidence="9" id="KW-1185">Reference proteome</keyword>
<evidence type="ECO:0000256" key="4">
    <source>
        <dbReference type="ARBA" id="ARBA00022989"/>
    </source>
</evidence>
<dbReference type="PANTHER" id="PTHR12385">
    <property type="entry name" value="CHOLINE TRANSPORTER-LIKE (SLC FAMILY 44)"/>
    <property type="match status" value="1"/>
</dbReference>
<dbReference type="GeneID" id="85493457"/>
<feature type="transmembrane region" description="Helical" evidence="6">
    <location>
        <begin position="432"/>
        <end position="458"/>
    </location>
</feature>
<dbReference type="Proteomes" id="UP001233271">
    <property type="component" value="Chromosome 2"/>
</dbReference>
<dbReference type="Pfam" id="PF04515">
    <property type="entry name" value="Choline_transpo"/>
    <property type="match status" value="1"/>
</dbReference>
<comment type="subcellular location">
    <subcellularLocation>
        <location evidence="6">Cell membrane</location>
        <topology evidence="6">Multi-pass membrane protein</topology>
    </subcellularLocation>
    <subcellularLocation>
        <location evidence="1">Membrane</location>
        <topology evidence="1">Multi-pass membrane protein</topology>
    </subcellularLocation>
</comment>
<feature type="transmembrane region" description="Helical" evidence="6">
    <location>
        <begin position="317"/>
        <end position="338"/>
    </location>
</feature>
<evidence type="ECO:0000256" key="7">
    <source>
        <dbReference type="SAM" id="MobiDB-lite"/>
    </source>
</evidence>